<dbReference type="PANTHER" id="PTHR36124:SF1">
    <property type="entry name" value="ER-BOUND OXYGENASE MPAB_MPAB'_RUBBER OXYGENASE CATALYTIC DOMAIN-CONTAINING PROTEIN"/>
    <property type="match status" value="1"/>
</dbReference>
<accession>A0A6A6WGQ8</accession>
<dbReference type="RefSeq" id="XP_033604449.1">
    <property type="nucleotide sequence ID" value="XM_033747939.1"/>
</dbReference>
<name>A0A6A6WGQ8_9PEZI</name>
<reference evidence="1" key="1">
    <citation type="journal article" date="2020" name="Stud. Mycol.">
        <title>101 Dothideomycetes genomes: a test case for predicting lifestyles and emergence of pathogens.</title>
        <authorList>
            <person name="Haridas S."/>
            <person name="Albert R."/>
            <person name="Binder M."/>
            <person name="Bloem J."/>
            <person name="Labutti K."/>
            <person name="Salamov A."/>
            <person name="Andreopoulos B."/>
            <person name="Baker S."/>
            <person name="Barry K."/>
            <person name="Bills G."/>
            <person name="Bluhm B."/>
            <person name="Cannon C."/>
            <person name="Castanera R."/>
            <person name="Culley D."/>
            <person name="Daum C."/>
            <person name="Ezra D."/>
            <person name="Gonzalez J."/>
            <person name="Henrissat B."/>
            <person name="Kuo A."/>
            <person name="Liang C."/>
            <person name="Lipzen A."/>
            <person name="Lutzoni F."/>
            <person name="Magnuson J."/>
            <person name="Mondo S."/>
            <person name="Nolan M."/>
            <person name="Ohm R."/>
            <person name="Pangilinan J."/>
            <person name="Park H.-J."/>
            <person name="Ramirez L."/>
            <person name="Alfaro M."/>
            <person name="Sun H."/>
            <person name="Tritt A."/>
            <person name="Yoshinaga Y."/>
            <person name="Zwiers L.-H."/>
            <person name="Turgeon B."/>
            <person name="Goodwin S."/>
            <person name="Spatafora J."/>
            <person name="Crous P."/>
            <person name="Grigoriev I."/>
        </authorList>
    </citation>
    <scope>NUCLEOTIDE SEQUENCE</scope>
    <source>
        <strain evidence="1">CBS 121739</strain>
    </source>
</reference>
<sequence>MELIATVLQQWRPIASLSILGYLGICQALRFRRLHDLQRRFPMRTKEELASMTVDQAYEIQRIVMDWEFPYMVDKALNFALFKTYGIPTISSLLQKTTEFSAKNTAGKRAVDTTILIGEFLNNPPSSKRACSGISRMNYIHSKYQRAGKISNPDMLYTLALFALEPSRWIARHEWRALTPLELCAFGVFWKSVGDAMGISYPPLLASDEWRDGLHWLDELAAWADAYEAEYMVPAQSNRAVADHTTKILTYGMPESEGFTKFGRLVTATLMDERLRIAMMYDKPPAWLQSVVDATLKMRKFVMRYAALPRRTAFGFLSEEPDKETGKLYRKVYLAEPWYVPERYKWSVQGALRWVFGLALPAKQWQSEGYVVEEVGPFAMKGQGLQEFEKGVEDLMGSGRGGCPFGKI</sequence>
<dbReference type="InterPro" id="IPR046366">
    <property type="entry name" value="MPAB"/>
</dbReference>
<dbReference type="GO" id="GO:0016491">
    <property type="term" value="F:oxidoreductase activity"/>
    <property type="evidence" value="ECO:0007669"/>
    <property type="project" value="InterPro"/>
</dbReference>
<dbReference type="OrthoDB" id="545169at2759"/>
<evidence type="ECO:0000313" key="1">
    <source>
        <dbReference type="EMBL" id="KAF2761998.1"/>
    </source>
</evidence>
<gene>
    <name evidence="1" type="ORF">EJ05DRAFT_507597</name>
</gene>
<dbReference type="AlphaFoldDB" id="A0A6A6WGQ8"/>
<dbReference type="EMBL" id="ML996566">
    <property type="protein sequence ID" value="KAF2761998.1"/>
    <property type="molecule type" value="Genomic_DNA"/>
</dbReference>
<protein>
    <recommendedName>
        <fullName evidence="3">ER-bound oxygenase mpaB/mpaB'/Rubber oxygenase catalytic domain-containing protein</fullName>
    </recommendedName>
</protein>
<dbReference type="Proteomes" id="UP000799437">
    <property type="component" value="Unassembled WGS sequence"/>
</dbReference>
<proteinExistence type="predicted"/>
<organism evidence="1 2">
    <name type="scientific">Pseudovirgaria hyperparasitica</name>
    <dbReference type="NCBI Taxonomy" id="470096"/>
    <lineage>
        <taxon>Eukaryota</taxon>
        <taxon>Fungi</taxon>
        <taxon>Dikarya</taxon>
        <taxon>Ascomycota</taxon>
        <taxon>Pezizomycotina</taxon>
        <taxon>Dothideomycetes</taxon>
        <taxon>Dothideomycetes incertae sedis</taxon>
        <taxon>Acrospermales</taxon>
        <taxon>Acrospermaceae</taxon>
        <taxon>Pseudovirgaria</taxon>
    </lineage>
</organism>
<evidence type="ECO:0008006" key="3">
    <source>
        <dbReference type="Google" id="ProtNLM"/>
    </source>
</evidence>
<evidence type="ECO:0000313" key="2">
    <source>
        <dbReference type="Proteomes" id="UP000799437"/>
    </source>
</evidence>
<dbReference type="PANTHER" id="PTHR36124">
    <property type="match status" value="1"/>
</dbReference>
<keyword evidence="2" id="KW-1185">Reference proteome</keyword>
<dbReference type="GeneID" id="54488993"/>